<proteinExistence type="predicted"/>
<protein>
    <submittedName>
        <fullName evidence="2">Type II secretion system F family protein</fullName>
    </submittedName>
</protein>
<gene>
    <name evidence="2" type="ORF">ACFFTR_42745</name>
</gene>
<name>A0ABV5MLV0_9ACTN</name>
<dbReference type="Proteomes" id="UP001589608">
    <property type="component" value="Unassembled WGS sequence"/>
</dbReference>
<keyword evidence="3" id="KW-1185">Reference proteome</keyword>
<evidence type="ECO:0000313" key="2">
    <source>
        <dbReference type="EMBL" id="MFB9449837.1"/>
    </source>
</evidence>
<feature type="transmembrane region" description="Helical" evidence="1">
    <location>
        <begin position="139"/>
        <end position="160"/>
    </location>
</feature>
<accession>A0ABV5MLV0</accession>
<sequence length="207" mass="21362">MNARRPMLIGAALTTAAVGGSYYAAGPVAAVILGVYCFMALLAVRTRLHRRESERLVAGLIDAVDAAAEGLRAGALPNGAGVPALARGDHRALAVARGRLSAAYRLSEHLGIPLVELLERVEADLRAGQMLRGEMAAQLAGAQTSTAVLLPLPVAGLWVGSALGADPAQQLLHTRLGAACAVTAVLLQCAGFLWTGRMVRAATAEVR</sequence>
<comment type="caution">
    <text evidence="2">The sequence shown here is derived from an EMBL/GenBank/DDBJ whole genome shotgun (WGS) entry which is preliminary data.</text>
</comment>
<reference evidence="2 3" key="1">
    <citation type="submission" date="2024-09" db="EMBL/GenBank/DDBJ databases">
        <authorList>
            <person name="Sun Q."/>
            <person name="Mori K."/>
        </authorList>
    </citation>
    <scope>NUCLEOTIDE SEQUENCE [LARGE SCALE GENOMIC DNA]</scope>
    <source>
        <strain evidence="2 3">JCM 3307</strain>
    </source>
</reference>
<keyword evidence="1" id="KW-0812">Transmembrane</keyword>
<feature type="transmembrane region" description="Helical" evidence="1">
    <location>
        <begin position="29"/>
        <end position="48"/>
    </location>
</feature>
<evidence type="ECO:0000313" key="3">
    <source>
        <dbReference type="Proteomes" id="UP001589608"/>
    </source>
</evidence>
<evidence type="ECO:0000256" key="1">
    <source>
        <dbReference type="SAM" id="Phobius"/>
    </source>
</evidence>
<dbReference type="RefSeq" id="WP_223100506.1">
    <property type="nucleotide sequence ID" value="NZ_CP061913.1"/>
</dbReference>
<feature type="transmembrane region" description="Helical" evidence="1">
    <location>
        <begin position="172"/>
        <end position="194"/>
    </location>
</feature>
<organism evidence="2 3">
    <name type="scientific">Dactylosporangium vinaceum</name>
    <dbReference type="NCBI Taxonomy" id="53362"/>
    <lineage>
        <taxon>Bacteria</taxon>
        <taxon>Bacillati</taxon>
        <taxon>Actinomycetota</taxon>
        <taxon>Actinomycetes</taxon>
        <taxon>Micromonosporales</taxon>
        <taxon>Micromonosporaceae</taxon>
        <taxon>Dactylosporangium</taxon>
    </lineage>
</organism>
<dbReference type="EMBL" id="JBHMCA010000069">
    <property type="protein sequence ID" value="MFB9449837.1"/>
    <property type="molecule type" value="Genomic_DNA"/>
</dbReference>
<keyword evidence="1" id="KW-0472">Membrane</keyword>
<keyword evidence="1" id="KW-1133">Transmembrane helix</keyword>